<dbReference type="Gene3D" id="1.25.40.20">
    <property type="entry name" value="Ankyrin repeat-containing domain"/>
    <property type="match status" value="1"/>
</dbReference>
<protein>
    <submittedName>
        <fullName evidence="1">Ankyrin repeat domain-containing protein</fullName>
    </submittedName>
</protein>
<evidence type="ECO:0000313" key="2">
    <source>
        <dbReference type="Proteomes" id="UP001162001"/>
    </source>
</evidence>
<gene>
    <name evidence="1" type="ORF">Fadolivirus_1_144</name>
</gene>
<proteinExistence type="predicted"/>
<dbReference type="InterPro" id="IPR036770">
    <property type="entry name" value="Ankyrin_rpt-contain_sf"/>
</dbReference>
<evidence type="ECO:0000313" key="1">
    <source>
        <dbReference type="EMBL" id="QKF93602.1"/>
    </source>
</evidence>
<dbReference type="PANTHER" id="PTHR46586:SF3">
    <property type="entry name" value="ANKYRIN REPEAT-CONTAINING PROTEIN"/>
    <property type="match status" value="1"/>
</dbReference>
<dbReference type="SUPFAM" id="SSF48403">
    <property type="entry name" value="Ankyrin repeat"/>
    <property type="match status" value="1"/>
</dbReference>
<dbReference type="Pfam" id="PF13637">
    <property type="entry name" value="Ank_4"/>
    <property type="match status" value="1"/>
</dbReference>
<keyword evidence="2" id="KW-1185">Reference proteome</keyword>
<accession>A0A7D3R0D9</accession>
<dbReference type="InterPro" id="IPR002110">
    <property type="entry name" value="Ankyrin_rpt"/>
</dbReference>
<dbReference type="Pfam" id="PF12796">
    <property type="entry name" value="Ank_2"/>
    <property type="match status" value="1"/>
</dbReference>
<dbReference type="Proteomes" id="UP001162001">
    <property type="component" value="Segment"/>
</dbReference>
<dbReference type="PANTHER" id="PTHR46586">
    <property type="entry name" value="ANKYRIN REPEAT-CONTAINING PROTEIN"/>
    <property type="match status" value="1"/>
</dbReference>
<organism evidence="1 2">
    <name type="scientific">Fadolivirus FV1/VV64</name>
    <dbReference type="NCBI Taxonomy" id="3070911"/>
    <lineage>
        <taxon>Viruses</taxon>
        <taxon>Varidnaviria</taxon>
        <taxon>Bamfordvirae</taxon>
        <taxon>Nucleocytoviricota</taxon>
        <taxon>Megaviricetes</taxon>
        <taxon>Imitervirales</taxon>
        <taxon>Mimiviridae</taxon>
        <taxon>Klosneuvirinae</taxon>
        <taxon>Fadolivirus</taxon>
        <taxon>Fadolivirus algeromassiliense</taxon>
    </lineage>
</organism>
<dbReference type="SMART" id="SM00248">
    <property type="entry name" value="ANK"/>
    <property type="match status" value="6"/>
</dbReference>
<name>A0A7D3R0D9_9VIRU</name>
<dbReference type="EMBL" id="MT418680">
    <property type="protein sequence ID" value="QKF93602.1"/>
    <property type="molecule type" value="Genomic_DNA"/>
</dbReference>
<sequence length="267" mass="32091">MTTYIYSIDIIKNNPGYLQEVFNIKSLEENELLFGFLCGEGLLNDAMWILERDKRIDIHSNHEFPFRQACKYNKLDCVLWLYEYSNKINSPINYNIYDDYIFRKFCRNGTLPMVKWLYKNKNINISAKDDAGFRKACEYGHLDVIRWILKHHPDIDITARENYAMKHICMNGHFEVLKYLLGKFKKFNIHFSDNVLFDLACENGRLEIAQYLYYYDNRHIDLTKFIHYPFRMACINNHINIATWLKTLNKKYDFTIVENKITKFVYT</sequence>
<reference evidence="1 2" key="1">
    <citation type="submission" date="2020-04" db="EMBL/GenBank/DDBJ databases">
        <title>Advantages and limits of metagenomic assembly and binning of a giant virus.</title>
        <authorList>
            <person name="Schulz F."/>
            <person name="Andreani J."/>
            <person name="Francis R."/>
            <person name="Boudjemaa H."/>
            <person name="Bou Khalil J.Y."/>
            <person name="Lee J."/>
            <person name="La Scola B."/>
            <person name="Woyke T."/>
        </authorList>
    </citation>
    <scope>NUCLEOTIDE SEQUENCE [LARGE SCALE GENOMIC DNA]</scope>
    <source>
        <strain evidence="1 2">FV1/VV64</strain>
    </source>
</reference>
<dbReference type="InterPro" id="IPR052050">
    <property type="entry name" value="SecEffector_AnkRepeat"/>
</dbReference>